<gene>
    <name evidence="14" type="ORF">M9Y10_043549</name>
</gene>
<keyword evidence="6" id="KW-0227">DNA damage</keyword>
<name>A0ABR2K057_9EUKA</name>
<organism evidence="14 15">
    <name type="scientific">Tritrichomonas musculus</name>
    <dbReference type="NCBI Taxonomy" id="1915356"/>
    <lineage>
        <taxon>Eukaryota</taxon>
        <taxon>Metamonada</taxon>
        <taxon>Parabasalia</taxon>
        <taxon>Tritrichomonadida</taxon>
        <taxon>Tritrichomonadidae</taxon>
        <taxon>Tritrichomonas</taxon>
    </lineage>
</organism>
<evidence type="ECO:0000256" key="7">
    <source>
        <dbReference type="ARBA" id="ARBA00022840"/>
    </source>
</evidence>
<dbReference type="InterPro" id="IPR036277">
    <property type="entry name" value="SMC_hinge_sf"/>
</dbReference>
<evidence type="ECO:0000256" key="5">
    <source>
        <dbReference type="ARBA" id="ARBA00022741"/>
    </source>
</evidence>
<dbReference type="InterPro" id="IPR027417">
    <property type="entry name" value="P-loop_NTPase"/>
</dbReference>
<accession>A0ABR2K057</accession>
<feature type="coiled-coil region" evidence="12">
    <location>
        <begin position="284"/>
        <end position="360"/>
    </location>
</feature>
<feature type="domain" description="RecF/RecN/SMC N-terminal" evidence="13">
    <location>
        <begin position="15"/>
        <end position="1020"/>
    </location>
</feature>
<evidence type="ECO:0000256" key="3">
    <source>
        <dbReference type="ARBA" id="ARBA00006793"/>
    </source>
</evidence>
<dbReference type="EMBL" id="JAPFFF010000008">
    <property type="protein sequence ID" value="KAK8884439.1"/>
    <property type="molecule type" value="Genomic_DNA"/>
</dbReference>
<keyword evidence="8 12" id="KW-0175">Coiled coil</keyword>
<dbReference type="PANTHER" id="PTHR19306">
    <property type="entry name" value="STRUCTURAL MAINTENANCE OF CHROMOSOMES 5,6 SMC5, SMC6"/>
    <property type="match status" value="1"/>
</dbReference>
<feature type="coiled-coil region" evidence="12">
    <location>
        <begin position="652"/>
        <end position="794"/>
    </location>
</feature>
<keyword evidence="7" id="KW-0067">ATP-binding</keyword>
<comment type="caution">
    <text evidence="14">The sequence shown here is derived from an EMBL/GenBank/DDBJ whole genome shotgun (WGS) entry which is preliminary data.</text>
</comment>
<dbReference type="InterPro" id="IPR003395">
    <property type="entry name" value="RecF/RecN/SMC_N"/>
</dbReference>
<keyword evidence="11" id="KW-0539">Nucleus</keyword>
<dbReference type="Proteomes" id="UP001470230">
    <property type="component" value="Unassembled WGS sequence"/>
</dbReference>
<evidence type="ECO:0000256" key="1">
    <source>
        <dbReference type="ARBA" id="ARBA00004123"/>
    </source>
</evidence>
<dbReference type="Pfam" id="PF02463">
    <property type="entry name" value="SMC_N"/>
    <property type="match status" value="1"/>
</dbReference>
<feature type="coiled-coil region" evidence="12">
    <location>
        <begin position="175"/>
        <end position="216"/>
    </location>
</feature>
<evidence type="ECO:0000256" key="12">
    <source>
        <dbReference type="SAM" id="Coils"/>
    </source>
</evidence>
<comment type="subcellular location">
    <subcellularLocation>
        <location evidence="2">Chromosome</location>
    </subcellularLocation>
    <subcellularLocation>
        <location evidence="1">Nucleus</location>
    </subcellularLocation>
</comment>
<dbReference type="SUPFAM" id="SSF75553">
    <property type="entry name" value="Smc hinge domain"/>
    <property type="match status" value="1"/>
</dbReference>
<evidence type="ECO:0000256" key="8">
    <source>
        <dbReference type="ARBA" id="ARBA00023054"/>
    </source>
</evidence>
<evidence type="ECO:0000256" key="10">
    <source>
        <dbReference type="ARBA" id="ARBA00023204"/>
    </source>
</evidence>
<keyword evidence="5" id="KW-0547">Nucleotide-binding</keyword>
<evidence type="ECO:0000256" key="11">
    <source>
        <dbReference type="ARBA" id="ARBA00023242"/>
    </source>
</evidence>
<reference evidence="14 15" key="1">
    <citation type="submission" date="2024-04" db="EMBL/GenBank/DDBJ databases">
        <title>Tritrichomonas musculus Genome.</title>
        <authorList>
            <person name="Alves-Ferreira E."/>
            <person name="Grigg M."/>
            <person name="Lorenzi H."/>
            <person name="Galac M."/>
        </authorList>
    </citation>
    <scope>NUCLEOTIDE SEQUENCE [LARGE SCALE GENOMIC DNA]</scope>
    <source>
        <strain evidence="14 15">EAF2021</strain>
    </source>
</reference>
<proteinExistence type="inferred from homology"/>
<keyword evidence="4" id="KW-0158">Chromosome</keyword>
<keyword evidence="9" id="KW-0233">DNA recombination</keyword>
<keyword evidence="10" id="KW-0234">DNA repair</keyword>
<evidence type="ECO:0000313" key="15">
    <source>
        <dbReference type="Proteomes" id="UP001470230"/>
    </source>
</evidence>
<evidence type="ECO:0000256" key="9">
    <source>
        <dbReference type="ARBA" id="ARBA00023172"/>
    </source>
</evidence>
<protein>
    <submittedName>
        <fullName evidence="14">Structural maintenance of chromosomes protein 6</fullName>
    </submittedName>
</protein>
<comment type="similarity">
    <text evidence="3">Belongs to the SMC family. SMC6 subfamily.</text>
</comment>
<evidence type="ECO:0000256" key="4">
    <source>
        <dbReference type="ARBA" id="ARBA00022454"/>
    </source>
</evidence>
<evidence type="ECO:0000256" key="6">
    <source>
        <dbReference type="ARBA" id="ARBA00022763"/>
    </source>
</evidence>
<dbReference type="Gene3D" id="3.40.50.300">
    <property type="entry name" value="P-loop containing nucleotide triphosphate hydrolases"/>
    <property type="match status" value="2"/>
</dbReference>
<dbReference type="SUPFAM" id="SSF52540">
    <property type="entry name" value="P-loop containing nucleoside triphosphate hydrolases"/>
    <property type="match status" value="1"/>
</dbReference>
<evidence type="ECO:0000259" key="13">
    <source>
        <dbReference type="Pfam" id="PF02463"/>
    </source>
</evidence>
<dbReference type="PANTHER" id="PTHR19306:SF6">
    <property type="entry name" value="STRUCTURAL MAINTENANCE OF CHROMOSOMES PROTEIN 6"/>
    <property type="match status" value="1"/>
</dbReference>
<sequence>MNNLSDSPSGVILSIQMINFMKHDNFLINFTPHVNFITGRNGSGKSSILVALTIGLGGTSRTSGRGTNLSDLIKDGRHEATIIIQIKNTPGGYEELKYGPIITITRRIRFNSSSFEINNFTRKDQVREELNQILQFFSIQVDNPCTVMNQDIAREFIGISTPQRKYELFMKGTLLSRLEDEIYKIKGNLNNIERLKEERKSEMADIDRQLDEKKRLYDIVSEFDDIFNRIHSLEDEIVWSQYLDEKKETDKLQKYIEENKDYLKIQIKRVEDQKEQCTLVDIKLSKAEERIRNKLLELASLKKEKENIELLKNQNSCKLSDKKGKLKVKKNKLENIEKDIENKNQDLTRLSKRRENADEEIHRKRSIFVAEQEDKRDLLMKQLSTIDSQIEQIKIQIHQASSDYEISKGTVNSYQNRYENMKQKLSALVSLSSDGHKDMSIQTLIDKNINQFSYRPIGPIGHFIRIKDEKWGIAAQNIFGKFLKSFIVNSYQDERTIRKMLPEKVSIITTDFLIPSHLDIASIPFSNCINALESIEISSFDIQSVNGPTVNSVDIITKIFYDVLRVDQIWIFEDPRDAQKASVRYNISAITLTGATFKVQSGYEMKIGAKFTECKIGLDDKIRIQRLDSETKRMKSEIQQKISIAENIYLNYRKLKDKKNELHSQRDETTKELNMIEYLLKNPPEDEFDYDTQIKNLKDRIDTLKKEQDECKKSIADLEEDIRPLKLEKEKYKNDIQQLSEKLKKTDPLTEEVEQLRKEKISSKAKLQSEEIRQRQFEDKIKKIEESVKEARAKEKSDLEKARAMYPAGEEKYKDNWRPAPTLVTLLLNERNKYKEIQKQKNIDFTAIQNDYHQLKKQHDIASRYLTELDEFIVTANTALEMRIDRINKMRKSYTRRAKVSFLHYQNKRKFVGKLHFDHNEKELSIKVKSKNDLFFTDVSELSGGEKSFALVSLLLSLWSLMDTPFFAIDEFDVFMDDINRQAAMSLLIEGAKKMENKQFIFITPLSLNSLKTDELISIFEIE</sequence>
<evidence type="ECO:0000256" key="2">
    <source>
        <dbReference type="ARBA" id="ARBA00004286"/>
    </source>
</evidence>
<keyword evidence="15" id="KW-1185">Reference proteome</keyword>
<evidence type="ECO:0000313" key="14">
    <source>
        <dbReference type="EMBL" id="KAK8884439.1"/>
    </source>
</evidence>